<evidence type="ECO:0000313" key="1">
    <source>
        <dbReference type="EMBL" id="KAK8391702.1"/>
    </source>
</evidence>
<gene>
    <name evidence="1" type="ORF">O3P69_017313</name>
</gene>
<evidence type="ECO:0008006" key="3">
    <source>
        <dbReference type="Google" id="ProtNLM"/>
    </source>
</evidence>
<sequence>MLCRGAPHFIPDALAGLCILKDSVSGLCIASCLAVVAAYVLFPAALQEVALVGVASARTREGETRLVHVQQLTTGRVLACTSTCSIPTV</sequence>
<protein>
    <recommendedName>
        <fullName evidence="3">Secreted protein</fullName>
    </recommendedName>
</protein>
<dbReference type="Proteomes" id="UP001487740">
    <property type="component" value="Unassembled WGS sequence"/>
</dbReference>
<organism evidence="1 2">
    <name type="scientific">Scylla paramamosain</name>
    <name type="common">Mud crab</name>
    <dbReference type="NCBI Taxonomy" id="85552"/>
    <lineage>
        <taxon>Eukaryota</taxon>
        <taxon>Metazoa</taxon>
        <taxon>Ecdysozoa</taxon>
        <taxon>Arthropoda</taxon>
        <taxon>Crustacea</taxon>
        <taxon>Multicrustacea</taxon>
        <taxon>Malacostraca</taxon>
        <taxon>Eumalacostraca</taxon>
        <taxon>Eucarida</taxon>
        <taxon>Decapoda</taxon>
        <taxon>Pleocyemata</taxon>
        <taxon>Brachyura</taxon>
        <taxon>Eubrachyura</taxon>
        <taxon>Portunoidea</taxon>
        <taxon>Portunidae</taxon>
        <taxon>Portuninae</taxon>
        <taxon>Scylla</taxon>
    </lineage>
</organism>
<comment type="caution">
    <text evidence="1">The sequence shown here is derived from an EMBL/GenBank/DDBJ whole genome shotgun (WGS) entry which is preliminary data.</text>
</comment>
<accession>A0AAW0TYL6</accession>
<keyword evidence="2" id="KW-1185">Reference proteome</keyword>
<reference evidence="1 2" key="1">
    <citation type="submission" date="2023-03" db="EMBL/GenBank/DDBJ databases">
        <title>High-quality genome of Scylla paramamosain provides insights in environmental adaptation.</title>
        <authorList>
            <person name="Zhang L."/>
        </authorList>
    </citation>
    <scope>NUCLEOTIDE SEQUENCE [LARGE SCALE GENOMIC DNA]</scope>
    <source>
        <strain evidence="1">LZ_2023a</strain>
        <tissue evidence="1">Muscle</tissue>
    </source>
</reference>
<name>A0AAW0TYL6_SCYPA</name>
<dbReference type="AlphaFoldDB" id="A0AAW0TYL6"/>
<proteinExistence type="predicted"/>
<evidence type="ECO:0000313" key="2">
    <source>
        <dbReference type="Proteomes" id="UP001487740"/>
    </source>
</evidence>
<dbReference type="EMBL" id="JARAKH010000024">
    <property type="protein sequence ID" value="KAK8391702.1"/>
    <property type="molecule type" value="Genomic_DNA"/>
</dbReference>